<dbReference type="InterPro" id="IPR021434">
    <property type="entry name" value="DUF3082"/>
</dbReference>
<keyword evidence="3" id="KW-1185">Reference proteome</keyword>
<keyword evidence="1" id="KW-0812">Transmembrane</keyword>
<protein>
    <submittedName>
        <fullName evidence="2">Uncharacterized protein</fullName>
    </submittedName>
</protein>
<accession>A0A4Y7IXB1</accession>
<evidence type="ECO:0000313" key="2">
    <source>
        <dbReference type="EMBL" id="RZC52118.1"/>
    </source>
</evidence>
<dbReference type="OMA" id="FRPSRFH"/>
<keyword evidence="1" id="KW-1133">Transmembrane helix</keyword>
<dbReference type="AlphaFoldDB" id="A0A4Y7IXB1"/>
<dbReference type="PANTHER" id="PTHR36802">
    <property type="entry name" value="OS02G0815400 PROTEIN"/>
    <property type="match status" value="1"/>
</dbReference>
<reference evidence="2 3" key="1">
    <citation type="journal article" date="2018" name="Science">
        <title>The opium poppy genome and morphinan production.</title>
        <authorList>
            <person name="Guo L."/>
            <person name="Winzer T."/>
            <person name="Yang X."/>
            <person name="Li Y."/>
            <person name="Ning Z."/>
            <person name="He Z."/>
            <person name="Teodor R."/>
            <person name="Lu Y."/>
            <person name="Bowser T.A."/>
            <person name="Graham I.A."/>
            <person name="Ye K."/>
        </authorList>
    </citation>
    <scope>NUCLEOTIDE SEQUENCE [LARGE SCALE GENOMIC DNA]</scope>
    <source>
        <strain evidence="3">cv. HN1</strain>
        <tissue evidence="2">Leaves</tissue>
    </source>
</reference>
<name>A0A4Y7IXB1_PAPSO</name>
<dbReference type="GO" id="GO:0009507">
    <property type="term" value="C:chloroplast"/>
    <property type="evidence" value="ECO:0007669"/>
    <property type="project" value="TreeGrafter"/>
</dbReference>
<keyword evidence="1" id="KW-0472">Membrane</keyword>
<proteinExistence type="predicted"/>
<dbReference type="EMBL" id="CM010716">
    <property type="protein sequence ID" value="RZC52118.1"/>
    <property type="molecule type" value="Genomic_DNA"/>
</dbReference>
<dbReference type="STRING" id="3469.A0A4Y7IXB1"/>
<organism evidence="2 3">
    <name type="scientific">Papaver somniferum</name>
    <name type="common">Opium poppy</name>
    <dbReference type="NCBI Taxonomy" id="3469"/>
    <lineage>
        <taxon>Eukaryota</taxon>
        <taxon>Viridiplantae</taxon>
        <taxon>Streptophyta</taxon>
        <taxon>Embryophyta</taxon>
        <taxon>Tracheophyta</taxon>
        <taxon>Spermatophyta</taxon>
        <taxon>Magnoliopsida</taxon>
        <taxon>Ranunculales</taxon>
        <taxon>Papaveraceae</taxon>
        <taxon>Papaveroideae</taxon>
        <taxon>Papaver</taxon>
    </lineage>
</organism>
<dbReference type="Gramene" id="RZC52118">
    <property type="protein sequence ID" value="RZC52118"/>
    <property type="gene ID" value="C5167_020540"/>
</dbReference>
<feature type="transmembrane region" description="Helical" evidence="1">
    <location>
        <begin position="298"/>
        <end position="321"/>
    </location>
</feature>
<dbReference type="Pfam" id="PF11282">
    <property type="entry name" value="DUF3082"/>
    <property type="match status" value="1"/>
</dbReference>
<dbReference type="Proteomes" id="UP000316621">
    <property type="component" value="Chromosome 2"/>
</dbReference>
<dbReference type="PANTHER" id="PTHR36802:SF1">
    <property type="entry name" value="OS02G0815400 PROTEIN"/>
    <property type="match status" value="1"/>
</dbReference>
<evidence type="ECO:0000313" key="3">
    <source>
        <dbReference type="Proteomes" id="UP000316621"/>
    </source>
</evidence>
<gene>
    <name evidence="2" type="ORF">C5167_020540</name>
</gene>
<evidence type="ECO:0000256" key="1">
    <source>
        <dbReference type="SAM" id="Phobius"/>
    </source>
</evidence>
<sequence length="329" mass="36098">MASLFGLSNLIYHPKLPVFQNSLHTRSLHPYYRPLKRRITQYKSLTISSALTESNSPDSSVDQDIQPLLQDISESLVLPPDYFAQLPDDLRLDFRELFFGEPALKLNDAAFDISCGPVIDECGQEMGEALLNLSRAWEVADTSTSNDIAHKLPALASLLKGNAKSGKKPSIFWQAINILWPEIPVHGTVWSRGVTKVVFLMLYNYHQIAKAMIKAGQLLSASAVTSASDEEPKTERMLKFGNLQVELTATKANIGAAIAFVFGIICWQLSQGIQSTPESSLQYANNNALLLGKSLRGALLALCYSSTILSGFSTIGLILLARQLKSAKK</sequence>